<feature type="transmembrane region" description="Helical" evidence="1">
    <location>
        <begin position="286"/>
        <end position="312"/>
    </location>
</feature>
<feature type="transmembrane region" description="Helical" evidence="1">
    <location>
        <begin position="189"/>
        <end position="207"/>
    </location>
</feature>
<feature type="transmembrane region" description="Helical" evidence="1">
    <location>
        <begin position="76"/>
        <end position="94"/>
    </location>
</feature>
<comment type="caution">
    <text evidence="2">The sequence shown here is derived from an EMBL/GenBank/DDBJ whole genome shotgun (WGS) entry which is preliminary data.</text>
</comment>
<feature type="transmembrane region" description="Helical" evidence="1">
    <location>
        <begin position="51"/>
        <end position="69"/>
    </location>
</feature>
<keyword evidence="3" id="KW-1185">Reference proteome</keyword>
<feature type="transmembrane region" description="Helical" evidence="1">
    <location>
        <begin position="256"/>
        <end position="274"/>
    </location>
</feature>
<accession>A0ABT1XBE0</accession>
<dbReference type="EMBL" id="JANJOU010000028">
    <property type="protein sequence ID" value="MCR0985066.1"/>
    <property type="molecule type" value="Genomic_DNA"/>
</dbReference>
<feature type="transmembrane region" description="Helical" evidence="1">
    <location>
        <begin position="150"/>
        <end position="169"/>
    </location>
</feature>
<protein>
    <recommendedName>
        <fullName evidence="4">DUF4153 domain-containing protein</fullName>
    </recommendedName>
</protein>
<proteinExistence type="predicted"/>
<feature type="transmembrane region" description="Helical" evidence="1">
    <location>
        <begin position="219"/>
        <end position="244"/>
    </location>
</feature>
<gene>
    <name evidence="2" type="ORF">NRP21_23720</name>
</gene>
<evidence type="ECO:0008006" key="4">
    <source>
        <dbReference type="Google" id="ProtNLM"/>
    </source>
</evidence>
<feature type="transmembrane region" description="Helical" evidence="1">
    <location>
        <begin position="106"/>
        <end position="129"/>
    </location>
</feature>
<keyword evidence="1" id="KW-1133">Transmembrane helix</keyword>
<feature type="transmembrane region" description="Helical" evidence="1">
    <location>
        <begin position="12"/>
        <end position="31"/>
    </location>
</feature>
<evidence type="ECO:0000313" key="2">
    <source>
        <dbReference type="EMBL" id="MCR0985066.1"/>
    </source>
</evidence>
<keyword evidence="1" id="KW-0472">Membrane</keyword>
<sequence length="569" mass="58986">MPDPVSPAASRALIAARLGIGLAQGVALRALSAMVEGAVPHPWAAANPKGFGLLVLLAALLPLPVLLGLGHIRGRALAAWTLASAALILLLGGHDLRQHGELSLTPASNALMLSLGGLLFIGQALMAAADAGRRWWPRYPDLFEAAWRTGMQLALALAFVLGFWLIYWIGSMLFSGIGIKALRDLGGRSGFVIPVTTALGAAGIHLADSGGRLTRGLRALLLALGAWLAPPAAGLAAAFLLSLPFTGLEVFRGSEAASWLTAAAAGLVVLINAVHGDGGSRGEGSAALLLGLSARLSAVLLPVLVALAALVLARTVGSRGLTEMRVEGAAVLALLAAYAVAYAFAARRPAMRAIEPANTTIALLAIPVLVALNTPLADPARLTAESQTGRLLRGEVAPDDFDFYRLGKAGHSGGRALAALARHPDPEIARRADAALPRPETPPPATLEDAAEAPLRLRALPDGTALPPGLAEAMMQVRPECVEEECVARLVELEGQDTWLVGPVYGGFRAMRAEGAGWRLLAIFNAPLQCRDAARAGLRAGPPNAAPWLPALELGGVVLRPVLPRDHCR</sequence>
<keyword evidence="1" id="KW-0812">Transmembrane</keyword>
<evidence type="ECO:0000256" key="1">
    <source>
        <dbReference type="SAM" id="Phobius"/>
    </source>
</evidence>
<evidence type="ECO:0000313" key="3">
    <source>
        <dbReference type="Proteomes" id="UP001524642"/>
    </source>
</evidence>
<feature type="transmembrane region" description="Helical" evidence="1">
    <location>
        <begin position="324"/>
        <end position="345"/>
    </location>
</feature>
<reference evidence="2 3" key="1">
    <citation type="submission" date="2022-06" db="EMBL/GenBank/DDBJ databases">
        <title>Roseomonas CN29.</title>
        <authorList>
            <person name="Cheng Y."/>
            <person name="He X."/>
        </authorList>
    </citation>
    <scope>NUCLEOTIDE SEQUENCE [LARGE SCALE GENOMIC DNA]</scope>
    <source>
        <strain evidence="2 3">CN29</strain>
    </source>
</reference>
<name>A0ABT1XBE0_9PROT</name>
<dbReference type="Proteomes" id="UP001524642">
    <property type="component" value="Unassembled WGS sequence"/>
</dbReference>
<dbReference type="RefSeq" id="WP_257718718.1">
    <property type="nucleotide sequence ID" value="NZ_JANJOU010000028.1"/>
</dbReference>
<organism evidence="2 3">
    <name type="scientific">Roseomonas populi</name>
    <dbReference type="NCBI Taxonomy" id="3121582"/>
    <lineage>
        <taxon>Bacteria</taxon>
        <taxon>Pseudomonadati</taxon>
        <taxon>Pseudomonadota</taxon>
        <taxon>Alphaproteobacteria</taxon>
        <taxon>Acetobacterales</taxon>
        <taxon>Roseomonadaceae</taxon>
        <taxon>Roseomonas</taxon>
    </lineage>
</organism>